<dbReference type="InterPro" id="IPR036097">
    <property type="entry name" value="HisK_dim/P_sf"/>
</dbReference>
<dbReference type="EMBL" id="BSNS01000007">
    <property type="protein sequence ID" value="GLQ54101.1"/>
    <property type="molecule type" value="Genomic_DNA"/>
</dbReference>
<dbReference type="SMART" id="SM00387">
    <property type="entry name" value="HATPase_c"/>
    <property type="match status" value="1"/>
</dbReference>
<evidence type="ECO:0000259" key="11">
    <source>
        <dbReference type="PROSITE" id="PS50109"/>
    </source>
</evidence>
<dbReference type="SMART" id="SM00388">
    <property type="entry name" value="HisKA"/>
    <property type="match status" value="1"/>
</dbReference>
<sequence>MTLAPKIAPKWRPSLGLIVVSVLLSVLGLPVALVVWFRALEGPGRSLAPLEIGALAGAFALTLVIAYVLTRTITRPIDALVARAEAIGRGGRTAIRPLDRYGTRETALLAQSLLGLASRLVDRTEYVQSFAAHVSHELKSPLTSIKGAAELLLDAEEGQALNEEERRRFLDHIIADVDRLTALLDRLRELARADTPATGAPASLIAIADALEGRFTQLELRLSGATEPALALPIEAGQVVFGHLAENAARHGASRLEIGAQVSEGIATIVVADDGSGISPGNRNLVFQPFFTTRREEGGTGMGLEIVRTMLGAYGGSIRLLDTQTGAAFEVVVPLAAESRLV</sequence>
<evidence type="ECO:0000256" key="5">
    <source>
        <dbReference type="ARBA" id="ARBA00022553"/>
    </source>
</evidence>
<dbReference type="SUPFAM" id="SSF55874">
    <property type="entry name" value="ATPase domain of HSP90 chaperone/DNA topoisomerase II/histidine kinase"/>
    <property type="match status" value="1"/>
</dbReference>
<dbReference type="Pfam" id="PF00672">
    <property type="entry name" value="HAMP"/>
    <property type="match status" value="1"/>
</dbReference>
<evidence type="ECO:0000256" key="6">
    <source>
        <dbReference type="ARBA" id="ARBA00022679"/>
    </source>
</evidence>
<keyword evidence="14" id="KW-1185">Reference proteome</keyword>
<dbReference type="InterPro" id="IPR003660">
    <property type="entry name" value="HAMP_dom"/>
</dbReference>
<reference evidence="14" key="1">
    <citation type="journal article" date="2019" name="Int. J. Syst. Evol. Microbiol.">
        <title>The Global Catalogue of Microorganisms (GCM) 10K type strain sequencing project: providing services to taxonomists for standard genome sequencing and annotation.</title>
        <authorList>
            <consortium name="The Broad Institute Genomics Platform"/>
            <consortium name="The Broad Institute Genome Sequencing Center for Infectious Disease"/>
            <person name="Wu L."/>
            <person name="Ma J."/>
        </authorList>
    </citation>
    <scope>NUCLEOTIDE SEQUENCE [LARGE SCALE GENOMIC DNA]</scope>
    <source>
        <strain evidence="14">NBRC 112416</strain>
    </source>
</reference>
<feature type="domain" description="Histidine kinase" evidence="11">
    <location>
        <begin position="133"/>
        <end position="337"/>
    </location>
</feature>
<dbReference type="Gene3D" id="3.30.565.10">
    <property type="entry name" value="Histidine kinase-like ATPase, C-terminal domain"/>
    <property type="match status" value="1"/>
</dbReference>
<dbReference type="PANTHER" id="PTHR44936">
    <property type="entry name" value="SENSOR PROTEIN CREC"/>
    <property type="match status" value="1"/>
</dbReference>
<keyword evidence="5" id="KW-0597">Phosphoprotein</keyword>
<name>A0ABQ5W2R2_9HYPH</name>
<feature type="transmembrane region" description="Helical" evidence="10">
    <location>
        <begin position="15"/>
        <end position="37"/>
    </location>
</feature>
<dbReference type="InterPro" id="IPR003594">
    <property type="entry name" value="HATPase_dom"/>
</dbReference>
<dbReference type="CDD" id="cd00082">
    <property type="entry name" value="HisKA"/>
    <property type="match status" value="1"/>
</dbReference>
<dbReference type="InterPro" id="IPR036890">
    <property type="entry name" value="HATPase_C_sf"/>
</dbReference>
<dbReference type="Pfam" id="PF02518">
    <property type="entry name" value="HATPase_c"/>
    <property type="match status" value="1"/>
</dbReference>
<keyword evidence="10" id="KW-1133">Transmembrane helix</keyword>
<keyword evidence="10" id="KW-0472">Membrane</keyword>
<keyword evidence="7" id="KW-0547">Nucleotide-binding</keyword>
<proteinExistence type="predicted"/>
<protein>
    <recommendedName>
        <fullName evidence="3">histidine kinase</fullName>
        <ecNumber evidence="3">2.7.13.3</ecNumber>
    </recommendedName>
</protein>
<keyword evidence="9" id="KW-0067">ATP-binding</keyword>
<keyword evidence="6" id="KW-0808">Transferase</keyword>
<dbReference type="Pfam" id="PF00512">
    <property type="entry name" value="HisKA"/>
    <property type="match status" value="1"/>
</dbReference>
<dbReference type="Proteomes" id="UP001156691">
    <property type="component" value="Unassembled WGS sequence"/>
</dbReference>
<dbReference type="EC" id="2.7.13.3" evidence="3"/>
<keyword evidence="8 13" id="KW-0418">Kinase</keyword>
<dbReference type="InterPro" id="IPR004358">
    <property type="entry name" value="Sig_transdc_His_kin-like_C"/>
</dbReference>
<evidence type="ECO:0000256" key="3">
    <source>
        <dbReference type="ARBA" id="ARBA00012438"/>
    </source>
</evidence>
<evidence type="ECO:0000256" key="8">
    <source>
        <dbReference type="ARBA" id="ARBA00022777"/>
    </source>
</evidence>
<evidence type="ECO:0000256" key="7">
    <source>
        <dbReference type="ARBA" id="ARBA00022741"/>
    </source>
</evidence>
<comment type="catalytic activity">
    <reaction evidence="1">
        <text>ATP + protein L-histidine = ADP + protein N-phospho-L-histidine.</text>
        <dbReference type="EC" id="2.7.13.3"/>
    </reaction>
</comment>
<evidence type="ECO:0000259" key="12">
    <source>
        <dbReference type="PROSITE" id="PS50885"/>
    </source>
</evidence>
<dbReference type="PRINTS" id="PR00344">
    <property type="entry name" value="BCTRLSENSOR"/>
</dbReference>
<dbReference type="PROSITE" id="PS50109">
    <property type="entry name" value="HIS_KIN"/>
    <property type="match status" value="1"/>
</dbReference>
<evidence type="ECO:0000256" key="4">
    <source>
        <dbReference type="ARBA" id="ARBA00022475"/>
    </source>
</evidence>
<feature type="domain" description="HAMP" evidence="12">
    <location>
        <begin position="71"/>
        <end position="125"/>
    </location>
</feature>
<evidence type="ECO:0000256" key="2">
    <source>
        <dbReference type="ARBA" id="ARBA00004651"/>
    </source>
</evidence>
<dbReference type="GO" id="GO:0016301">
    <property type="term" value="F:kinase activity"/>
    <property type="evidence" value="ECO:0007669"/>
    <property type="project" value="UniProtKB-KW"/>
</dbReference>
<dbReference type="Gene3D" id="1.10.287.130">
    <property type="match status" value="1"/>
</dbReference>
<evidence type="ECO:0000313" key="14">
    <source>
        <dbReference type="Proteomes" id="UP001156691"/>
    </source>
</evidence>
<keyword evidence="10" id="KW-0812">Transmembrane</keyword>
<evidence type="ECO:0000256" key="10">
    <source>
        <dbReference type="SAM" id="Phobius"/>
    </source>
</evidence>
<dbReference type="PROSITE" id="PS50885">
    <property type="entry name" value="HAMP"/>
    <property type="match status" value="1"/>
</dbReference>
<feature type="transmembrane region" description="Helical" evidence="10">
    <location>
        <begin position="49"/>
        <end position="69"/>
    </location>
</feature>
<dbReference type="InterPro" id="IPR050980">
    <property type="entry name" value="2C_sensor_his_kinase"/>
</dbReference>
<dbReference type="InterPro" id="IPR005467">
    <property type="entry name" value="His_kinase_dom"/>
</dbReference>
<dbReference type="InterPro" id="IPR003661">
    <property type="entry name" value="HisK_dim/P_dom"/>
</dbReference>
<accession>A0ABQ5W2R2</accession>
<comment type="caution">
    <text evidence="13">The sequence shown here is derived from an EMBL/GenBank/DDBJ whole genome shotgun (WGS) entry which is preliminary data.</text>
</comment>
<dbReference type="PANTHER" id="PTHR44936:SF10">
    <property type="entry name" value="SENSOR PROTEIN RSTB"/>
    <property type="match status" value="1"/>
</dbReference>
<organism evidence="13 14">
    <name type="scientific">Devosia nitrariae</name>
    <dbReference type="NCBI Taxonomy" id="2071872"/>
    <lineage>
        <taxon>Bacteria</taxon>
        <taxon>Pseudomonadati</taxon>
        <taxon>Pseudomonadota</taxon>
        <taxon>Alphaproteobacteria</taxon>
        <taxon>Hyphomicrobiales</taxon>
        <taxon>Devosiaceae</taxon>
        <taxon>Devosia</taxon>
    </lineage>
</organism>
<evidence type="ECO:0000256" key="1">
    <source>
        <dbReference type="ARBA" id="ARBA00000085"/>
    </source>
</evidence>
<dbReference type="SUPFAM" id="SSF47384">
    <property type="entry name" value="Homodimeric domain of signal transducing histidine kinase"/>
    <property type="match status" value="1"/>
</dbReference>
<evidence type="ECO:0000313" key="13">
    <source>
        <dbReference type="EMBL" id="GLQ54101.1"/>
    </source>
</evidence>
<gene>
    <name evidence="13" type="ORF">GCM10010862_13600</name>
</gene>
<keyword evidence="4" id="KW-1003">Cell membrane</keyword>
<evidence type="ECO:0000256" key="9">
    <source>
        <dbReference type="ARBA" id="ARBA00022840"/>
    </source>
</evidence>
<comment type="subcellular location">
    <subcellularLocation>
        <location evidence="2">Cell membrane</location>
        <topology evidence="2">Multi-pass membrane protein</topology>
    </subcellularLocation>
</comment>
<dbReference type="Gene3D" id="6.10.340.10">
    <property type="match status" value="1"/>
</dbReference>